<evidence type="ECO:0000256" key="3">
    <source>
        <dbReference type="ARBA" id="ARBA00022833"/>
    </source>
</evidence>
<keyword evidence="1 5" id="KW-0808">Transferase</keyword>
<feature type="binding site" evidence="5 6">
    <location>
        <position position="217"/>
    </location>
    <ligand>
        <name>Zn(2+)</name>
        <dbReference type="ChEBI" id="CHEBI:29105"/>
    </ligand>
</feature>
<sequence>MVKTLIFQCFHLIKIRKYSTELLKFVPKCSEVSEADVQLLRKFIDDSRKILVLTGAGISTESGIPDYRSEEVGLYARTNHKPIQYQEFLKYSHIRQRYWARNFVGWGIFSKRQPNAIHFSIRNLECDLGKVSAVVTQNVDNLHFKAGSQNVIELHGSAYRVICLKCKSIYNRHYIQEELKKTNLHMCEESTMVRPDGDVDIPQDAIQGFKPPVCPSCSGILKPDIIFFGDNVPKERVQEVRNTVTKSDSLLVLGTSLSVFSSYRIILQAVEEKKNICVVNIGRTRADDIIDLKISVRCGDIVPKVC</sequence>
<dbReference type="InterPro" id="IPR029035">
    <property type="entry name" value="DHS-like_NAD/FAD-binding_dom"/>
</dbReference>
<dbReference type="NCBIfam" id="NF003738">
    <property type="entry name" value="PRK05333.1"/>
    <property type="match status" value="1"/>
</dbReference>
<evidence type="ECO:0000256" key="6">
    <source>
        <dbReference type="PROSITE-ProRule" id="PRU00236"/>
    </source>
</evidence>
<feature type="binding site" evidence="5">
    <location>
        <begin position="254"/>
        <end position="256"/>
    </location>
    <ligand>
        <name>NAD(+)</name>
        <dbReference type="ChEBI" id="CHEBI:57540"/>
    </ligand>
</feature>
<keyword evidence="9" id="KW-1185">Reference proteome</keyword>
<feature type="binding site" evidence="5 6">
    <location>
        <position position="163"/>
    </location>
    <ligand>
        <name>Zn(2+)</name>
        <dbReference type="ChEBI" id="CHEBI:29105"/>
    </ligand>
</feature>
<dbReference type="HAMAP" id="MF_01967">
    <property type="entry name" value="Sirtuin_ClassII"/>
    <property type="match status" value="1"/>
</dbReference>
<dbReference type="Gene3D" id="3.40.50.1220">
    <property type="entry name" value="TPP-binding domain"/>
    <property type="match status" value="1"/>
</dbReference>
<dbReference type="PANTHER" id="PTHR11085">
    <property type="entry name" value="NAD-DEPENDENT PROTEIN DEACYLASE SIRTUIN-5, MITOCHONDRIAL-RELATED"/>
    <property type="match status" value="1"/>
</dbReference>
<evidence type="ECO:0000256" key="4">
    <source>
        <dbReference type="ARBA" id="ARBA00023027"/>
    </source>
</evidence>
<keyword evidence="2 5" id="KW-0479">Metal-binding</keyword>
<dbReference type="PROSITE" id="PS50305">
    <property type="entry name" value="SIRTUIN"/>
    <property type="match status" value="1"/>
</dbReference>
<keyword evidence="3 5" id="KW-0862">Zinc</keyword>
<dbReference type="InterPro" id="IPR050134">
    <property type="entry name" value="NAD-dep_sirtuin_deacylases"/>
</dbReference>
<comment type="similarity">
    <text evidence="5">Belongs to the sirtuin family. Class II subfamily.</text>
</comment>
<dbReference type="Proteomes" id="UP001153636">
    <property type="component" value="Chromosome 22"/>
</dbReference>
<dbReference type="InterPro" id="IPR003000">
    <property type="entry name" value="Sirtuin"/>
</dbReference>
<proteinExistence type="inferred from homology"/>
<dbReference type="InterPro" id="IPR026591">
    <property type="entry name" value="Sirtuin_cat_small_dom_sf"/>
</dbReference>
<evidence type="ECO:0000256" key="5">
    <source>
        <dbReference type="HAMAP-Rule" id="MF_03161"/>
    </source>
</evidence>
<reference evidence="8" key="1">
    <citation type="submission" date="2022-01" db="EMBL/GenBank/DDBJ databases">
        <authorList>
            <person name="King R."/>
        </authorList>
    </citation>
    <scope>NUCLEOTIDE SEQUENCE</scope>
</reference>
<feature type="binding site" evidence="5 6">
    <location>
        <position position="214"/>
    </location>
    <ligand>
        <name>Zn(2+)</name>
        <dbReference type="ChEBI" id="CHEBI:29105"/>
    </ligand>
</feature>
<accession>A0A9P0G9U4</accession>
<evidence type="ECO:0000313" key="8">
    <source>
        <dbReference type="EMBL" id="CAH1107599.1"/>
    </source>
</evidence>
<dbReference type="Pfam" id="PF02146">
    <property type="entry name" value="SIR2"/>
    <property type="match status" value="1"/>
</dbReference>
<feature type="binding site" evidence="5">
    <location>
        <begin position="280"/>
        <end position="282"/>
    </location>
    <ligand>
        <name>NAD(+)</name>
        <dbReference type="ChEBI" id="CHEBI:57540"/>
    </ligand>
</feature>
<comment type="cofactor">
    <cofactor evidence="5">
        <name>Zn(2+)</name>
        <dbReference type="ChEBI" id="CHEBI:29105"/>
    </cofactor>
    <text evidence="5">Binds 1 zinc ion per subunit.</text>
</comment>
<dbReference type="GO" id="GO:0008270">
    <property type="term" value="F:zinc ion binding"/>
    <property type="evidence" value="ECO:0007669"/>
    <property type="project" value="UniProtKB-UniRule"/>
</dbReference>
<organism evidence="8 9">
    <name type="scientific">Psylliodes chrysocephalus</name>
    <dbReference type="NCBI Taxonomy" id="3402493"/>
    <lineage>
        <taxon>Eukaryota</taxon>
        <taxon>Metazoa</taxon>
        <taxon>Ecdysozoa</taxon>
        <taxon>Arthropoda</taxon>
        <taxon>Hexapoda</taxon>
        <taxon>Insecta</taxon>
        <taxon>Pterygota</taxon>
        <taxon>Neoptera</taxon>
        <taxon>Endopterygota</taxon>
        <taxon>Coleoptera</taxon>
        <taxon>Polyphaga</taxon>
        <taxon>Cucujiformia</taxon>
        <taxon>Chrysomeloidea</taxon>
        <taxon>Chrysomelidae</taxon>
        <taxon>Galerucinae</taxon>
        <taxon>Alticini</taxon>
        <taxon>Psylliodes</taxon>
    </lineage>
</organism>
<evidence type="ECO:0000256" key="1">
    <source>
        <dbReference type="ARBA" id="ARBA00022679"/>
    </source>
</evidence>
<dbReference type="InterPro" id="IPR026587">
    <property type="entry name" value="Sirtuin_class_II"/>
</dbReference>
<dbReference type="SUPFAM" id="SSF52467">
    <property type="entry name" value="DHS-like NAD/FAD-binding domain"/>
    <property type="match status" value="1"/>
</dbReference>
<dbReference type="EC" id="2.3.1.-" evidence="5"/>
<evidence type="ECO:0000256" key="2">
    <source>
        <dbReference type="ARBA" id="ARBA00022723"/>
    </source>
</evidence>
<feature type="active site" description="Proton acceptor" evidence="5 6">
    <location>
        <position position="155"/>
    </location>
</feature>
<dbReference type="AlphaFoldDB" id="A0A9P0G9U4"/>
<protein>
    <recommendedName>
        <fullName evidence="5">NAD-dependent protein deacylase</fullName>
        <ecNumber evidence="5">2.3.1.-</ecNumber>
    </recommendedName>
    <alternativeName>
        <fullName evidence="5">Regulatory protein SIR2 homolog</fullName>
    </alternativeName>
</protein>
<feature type="binding site" evidence="5">
    <location>
        <position position="298"/>
    </location>
    <ligand>
        <name>NAD(+)</name>
        <dbReference type="ChEBI" id="CHEBI:57540"/>
    </ligand>
</feature>
<comment type="catalytic activity">
    <reaction evidence="5">
        <text>N(6)-acetyl-L-lysyl-[protein] + NAD(+) + H2O = 2''-O-acetyl-ADP-D-ribose + nicotinamide + L-lysyl-[protein]</text>
        <dbReference type="Rhea" id="RHEA:43636"/>
        <dbReference type="Rhea" id="RHEA-COMP:9752"/>
        <dbReference type="Rhea" id="RHEA-COMP:10731"/>
        <dbReference type="ChEBI" id="CHEBI:15377"/>
        <dbReference type="ChEBI" id="CHEBI:17154"/>
        <dbReference type="ChEBI" id="CHEBI:29969"/>
        <dbReference type="ChEBI" id="CHEBI:57540"/>
        <dbReference type="ChEBI" id="CHEBI:61930"/>
        <dbReference type="ChEBI" id="CHEBI:83767"/>
        <dbReference type="EC" id="2.3.1.286"/>
    </reaction>
</comment>
<feature type="binding site" evidence="5 6">
    <location>
        <position position="166"/>
    </location>
    <ligand>
        <name>Zn(2+)</name>
        <dbReference type="ChEBI" id="CHEBI:29105"/>
    </ligand>
</feature>
<comment type="subcellular location">
    <subcellularLocation>
        <location evidence="5">Mitochondrion matrix</location>
    </subcellularLocation>
</comment>
<dbReference type="GO" id="GO:0005759">
    <property type="term" value="C:mitochondrial matrix"/>
    <property type="evidence" value="ECO:0007669"/>
    <property type="project" value="UniProtKB-SubCell"/>
</dbReference>
<comment type="function">
    <text evidence="5">NAD-dependent protein deacylase. Catalyzes the NAD-dependent hydrolysis of acyl groups from lysine residues.</text>
</comment>
<dbReference type="OrthoDB" id="424302at2759"/>
<feature type="domain" description="Deacetylase sirtuin-type" evidence="7">
    <location>
        <begin position="30"/>
        <end position="306"/>
    </location>
</feature>
<dbReference type="EMBL" id="OV651834">
    <property type="protein sequence ID" value="CAH1107599.1"/>
    <property type="molecule type" value="Genomic_DNA"/>
</dbReference>
<dbReference type="GO" id="GO:0070403">
    <property type="term" value="F:NAD+ binding"/>
    <property type="evidence" value="ECO:0007669"/>
    <property type="project" value="UniProtKB-UniRule"/>
</dbReference>
<evidence type="ECO:0000313" key="9">
    <source>
        <dbReference type="Proteomes" id="UP001153636"/>
    </source>
</evidence>
<dbReference type="Gene3D" id="3.30.1600.10">
    <property type="entry name" value="SIR2/SIRT2 'Small Domain"/>
    <property type="match status" value="1"/>
</dbReference>
<name>A0A9P0G9U4_9CUCU</name>
<gene>
    <name evidence="8" type="ORF">PSYICH_LOCUS8237</name>
</gene>
<keyword evidence="4 5" id="KW-0520">NAD</keyword>
<feature type="binding site" evidence="5">
    <location>
        <begin position="137"/>
        <end position="140"/>
    </location>
    <ligand>
        <name>NAD(+)</name>
        <dbReference type="ChEBI" id="CHEBI:57540"/>
    </ligand>
</feature>
<dbReference type="GO" id="GO:0017136">
    <property type="term" value="F:histone deacetylase activity, NAD-dependent"/>
    <property type="evidence" value="ECO:0007669"/>
    <property type="project" value="TreeGrafter"/>
</dbReference>
<dbReference type="PANTHER" id="PTHR11085:SF10">
    <property type="entry name" value="NAD-DEPENDENT PROTEIN DEACYLASE SIRTUIN-5, MITOCHONDRIAL-RELATED"/>
    <property type="match status" value="1"/>
</dbReference>
<evidence type="ECO:0000259" key="7">
    <source>
        <dbReference type="PROSITE" id="PS50305"/>
    </source>
</evidence>
<dbReference type="InterPro" id="IPR026590">
    <property type="entry name" value="Ssirtuin_cat_dom"/>
</dbReference>
<keyword evidence="5" id="KW-0496">Mitochondrion</keyword>
<feature type="binding site" evidence="5">
    <location>
        <begin position="55"/>
        <end position="75"/>
    </location>
    <ligand>
        <name>NAD(+)</name>
        <dbReference type="ChEBI" id="CHEBI:57540"/>
    </ligand>
</feature>